<dbReference type="InterPro" id="IPR036291">
    <property type="entry name" value="NAD(P)-bd_dom_sf"/>
</dbReference>
<feature type="domain" description="NAD(P)-binding" evidence="1">
    <location>
        <begin position="10"/>
        <end position="169"/>
    </location>
</feature>
<organism evidence="2 3">
    <name type="scientific">Streptomyces amakusaensis</name>
    <dbReference type="NCBI Taxonomy" id="67271"/>
    <lineage>
        <taxon>Bacteria</taxon>
        <taxon>Bacillati</taxon>
        <taxon>Actinomycetota</taxon>
        <taxon>Actinomycetes</taxon>
        <taxon>Kitasatosporales</taxon>
        <taxon>Streptomycetaceae</taxon>
        <taxon>Streptomyces</taxon>
    </lineage>
</organism>
<evidence type="ECO:0000313" key="2">
    <source>
        <dbReference type="EMBL" id="MFC5152670.1"/>
    </source>
</evidence>
<name>A0ABW0AJ41_9ACTN</name>
<dbReference type="EMBL" id="JBHSKP010000006">
    <property type="protein sequence ID" value="MFC5152670.1"/>
    <property type="molecule type" value="Genomic_DNA"/>
</dbReference>
<comment type="caution">
    <text evidence="2">The sequence shown here is derived from an EMBL/GenBank/DDBJ whole genome shotgun (WGS) entry which is preliminary data.</text>
</comment>
<dbReference type="PANTHER" id="PTHR43162:SF1">
    <property type="entry name" value="PRESTALK A DIFFERENTIATION PROTEIN A"/>
    <property type="match status" value="1"/>
</dbReference>
<dbReference type="Gene3D" id="3.40.50.720">
    <property type="entry name" value="NAD(P)-binding Rossmann-like Domain"/>
    <property type="match status" value="1"/>
</dbReference>
<sequence length="274" mass="28890">MTIDSILVLGGTGKTGRRLVARLRSQGVTAIPASRSGERGFDWADEPTWATALSGVDAVYLVDDGSADPAVTLAPFVELAVASGARRHVLLSARGLETPDAPLPAEAALRASDAEWTILRPTWFAQNFSEDLFLDSMLAGELALSTGEGPDPFIDAEDIAAVAAAVLTQDGHGGEVYELSGPRLMSFGDAAQEVARATGRSIAFRPVSREECVERMVASGADPGAAAFAADVFDGIRAGRNAYLSDGVQRVLKREPRDFAEYARDAAATGVWRP</sequence>
<gene>
    <name evidence="2" type="ORF">ACFPRH_13070</name>
</gene>
<dbReference type="Proteomes" id="UP001596160">
    <property type="component" value="Unassembled WGS sequence"/>
</dbReference>
<dbReference type="InterPro" id="IPR051604">
    <property type="entry name" value="Ergot_Alk_Oxidoreductase"/>
</dbReference>
<dbReference type="PANTHER" id="PTHR43162">
    <property type="match status" value="1"/>
</dbReference>
<reference evidence="3" key="1">
    <citation type="journal article" date="2019" name="Int. J. Syst. Evol. Microbiol.">
        <title>The Global Catalogue of Microorganisms (GCM) 10K type strain sequencing project: providing services to taxonomists for standard genome sequencing and annotation.</title>
        <authorList>
            <consortium name="The Broad Institute Genomics Platform"/>
            <consortium name="The Broad Institute Genome Sequencing Center for Infectious Disease"/>
            <person name="Wu L."/>
            <person name="Ma J."/>
        </authorList>
    </citation>
    <scope>NUCLEOTIDE SEQUENCE [LARGE SCALE GENOMIC DNA]</scope>
    <source>
        <strain evidence="3">PCU 266</strain>
    </source>
</reference>
<dbReference type="InterPro" id="IPR016040">
    <property type="entry name" value="NAD(P)-bd_dom"/>
</dbReference>
<dbReference type="Pfam" id="PF13460">
    <property type="entry name" value="NAD_binding_10"/>
    <property type="match status" value="1"/>
</dbReference>
<dbReference type="Gene3D" id="3.90.25.10">
    <property type="entry name" value="UDP-galactose 4-epimerase, domain 1"/>
    <property type="match status" value="1"/>
</dbReference>
<protein>
    <submittedName>
        <fullName evidence="2">NAD(P)H-binding protein</fullName>
    </submittedName>
</protein>
<dbReference type="SUPFAM" id="SSF51735">
    <property type="entry name" value="NAD(P)-binding Rossmann-fold domains"/>
    <property type="match status" value="1"/>
</dbReference>
<evidence type="ECO:0000259" key="1">
    <source>
        <dbReference type="Pfam" id="PF13460"/>
    </source>
</evidence>
<accession>A0ABW0AJ41</accession>
<dbReference type="RefSeq" id="WP_344477871.1">
    <property type="nucleotide sequence ID" value="NZ_BAAASB010000009.1"/>
</dbReference>
<proteinExistence type="predicted"/>
<evidence type="ECO:0000313" key="3">
    <source>
        <dbReference type="Proteomes" id="UP001596160"/>
    </source>
</evidence>
<keyword evidence="3" id="KW-1185">Reference proteome</keyword>